<dbReference type="Pfam" id="PF13302">
    <property type="entry name" value="Acetyltransf_3"/>
    <property type="match status" value="1"/>
</dbReference>
<keyword evidence="3" id="KW-1185">Reference proteome</keyword>
<dbReference type="Gene3D" id="3.40.630.30">
    <property type="match status" value="1"/>
</dbReference>
<evidence type="ECO:0000259" key="1">
    <source>
        <dbReference type="Pfam" id="PF13302"/>
    </source>
</evidence>
<evidence type="ECO:0000313" key="2">
    <source>
        <dbReference type="EMBL" id="NIZ46561.1"/>
    </source>
</evidence>
<gene>
    <name evidence="2" type="ORF">HCT46_01290</name>
</gene>
<feature type="domain" description="N-acetyltransferase" evidence="1">
    <location>
        <begin position="13"/>
        <end position="150"/>
    </location>
</feature>
<dbReference type="EMBL" id="JAATLK010000001">
    <property type="protein sequence ID" value="NIZ46561.1"/>
    <property type="molecule type" value="Genomic_DNA"/>
</dbReference>
<dbReference type="SUPFAM" id="SSF55729">
    <property type="entry name" value="Acyl-CoA N-acyltransferases (Nat)"/>
    <property type="match status" value="1"/>
</dbReference>
<dbReference type="AlphaFoldDB" id="A0A968KSL2"/>
<sequence length="201" mass="24089">MRKDNTPTLETKRLILRKFSEKDVPHMWDLYSDAQAMQFIPRFPFQTLEHVYRHLYQVILPYYTKDVAYYYAIEEKHSGAWIGYIILSNIGKSNDLGYALAPAYWYQGFIHEAGIALMRHLKMMQFPFITATHDMKNPNSGRVMRKLGLQYQYCYKEFWIPKNIWVTFLFYQYNFKPQIPQYRGYLVETESSSISTTELRL</sequence>
<protein>
    <submittedName>
        <fullName evidence="2">GNAT family N-acetyltransferase</fullName>
    </submittedName>
</protein>
<dbReference type="InterPro" id="IPR016181">
    <property type="entry name" value="Acyl_CoA_acyltransferase"/>
</dbReference>
<dbReference type="InterPro" id="IPR000182">
    <property type="entry name" value="GNAT_dom"/>
</dbReference>
<dbReference type="PANTHER" id="PTHR43792:SF1">
    <property type="entry name" value="N-ACETYLTRANSFERASE DOMAIN-CONTAINING PROTEIN"/>
    <property type="match status" value="1"/>
</dbReference>
<evidence type="ECO:0000313" key="3">
    <source>
        <dbReference type="Proteomes" id="UP000752013"/>
    </source>
</evidence>
<dbReference type="InterPro" id="IPR051531">
    <property type="entry name" value="N-acetyltransferase"/>
</dbReference>
<dbReference type="GO" id="GO:0016747">
    <property type="term" value="F:acyltransferase activity, transferring groups other than amino-acyl groups"/>
    <property type="evidence" value="ECO:0007669"/>
    <property type="project" value="InterPro"/>
</dbReference>
<dbReference type="Proteomes" id="UP000752013">
    <property type="component" value="Unassembled WGS sequence"/>
</dbReference>
<name>A0A968KSL2_9SPIO</name>
<accession>A0A968KSL2</accession>
<proteinExistence type="predicted"/>
<dbReference type="PANTHER" id="PTHR43792">
    <property type="entry name" value="GNAT FAMILY, PUTATIVE (AFU_ORTHOLOGUE AFUA_3G00765)-RELATED-RELATED"/>
    <property type="match status" value="1"/>
</dbReference>
<organism evidence="2 3">
    <name type="scientific">Entomospira nematocerorum</name>
    <dbReference type="NCBI Taxonomy" id="2719987"/>
    <lineage>
        <taxon>Bacteria</taxon>
        <taxon>Pseudomonadati</taxon>
        <taxon>Spirochaetota</taxon>
        <taxon>Spirochaetia</taxon>
        <taxon>Spirochaetales</taxon>
        <taxon>Spirochaetaceae</taxon>
        <taxon>Entomospira</taxon>
    </lineage>
</organism>
<dbReference type="RefSeq" id="WP_167703016.1">
    <property type="nucleotide sequence ID" value="NZ_CP118168.1"/>
</dbReference>
<comment type="caution">
    <text evidence="2">The sequence shown here is derived from an EMBL/GenBank/DDBJ whole genome shotgun (WGS) entry which is preliminary data.</text>
</comment>
<reference evidence="2" key="1">
    <citation type="submission" date="2020-03" db="EMBL/GenBank/DDBJ databases">
        <title>Spirochaetal bacteria isolated from arthropods constitute a novel genus Entomospira genus novum within the order Spirochaetales.</title>
        <authorList>
            <person name="Grana-Miraglia L."/>
            <person name="Sikutova S."/>
            <person name="Fingerle V."/>
            <person name="Sing A."/>
            <person name="Castillo-Ramirez S."/>
            <person name="Margos G."/>
            <person name="Rudolf I."/>
        </authorList>
    </citation>
    <scope>NUCLEOTIDE SEQUENCE</scope>
    <source>
        <strain evidence="2">BR208</strain>
    </source>
</reference>